<dbReference type="PANTHER" id="PTHR42760:SF78">
    <property type="entry name" value="3-OXOACYL-[ACYL-CARRIER-PROTEIN] REDUCTASE [NADH]"/>
    <property type="match status" value="1"/>
</dbReference>
<dbReference type="EC" id="1.1.1.100" evidence="3"/>
<dbReference type="InterPro" id="IPR057326">
    <property type="entry name" value="KR_dom"/>
</dbReference>
<keyword evidence="3" id="KW-0560">Oxidoreductase</keyword>
<dbReference type="Pfam" id="PF13561">
    <property type="entry name" value="adh_short_C2"/>
    <property type="match status" value="1"/>
</dbReference>
<organism evidence="3 4">
    <name type="scientific">Phytohabitans kaempferiae</name>
    <dbReference type="NCBI Taxonomy" id="1620943"/>
    <lineage>
        <taxon>Bacteria</taxon>
        <taxon>Bacillati</taxon>
        <taxon>Actinomycetota</taxon>
        <taxon>Actinomycetes</taxon>
        <taxon>Micromonosporales</taxon>
        <taxon>Micromonosporaceae</taxon>
    </lineage>
</organism>
<dbReference type="Proteomes" id="UP001589867">
    <property type="component" value="Unassembled WGS sequence"/>
</dbReference>
<dbReference type="GO" id="GO:0004316">
    <property type="term" value="F:3-oxoacyl-[acyl-carrier-protein] reductase (NADPH) activity"/>
    <property type="evidence" value="ECO:0007669"/>
    <property type="project" value="UniProtKB-EC"/>
</dbReference>
<dbReference type="NCBIfam" id="NF006110">
    <property type="entry name" value="PRK08261.1"/>
    <property type="match status" value="1"/>
</dbReference>
<protein>
    <submittedName>
        <fullName evidence="3">3-oxoacyl-ACP reductase</fullName>
        <ecNumber evidence="3">1.1.1.100</ecNumber>
    </submittedName>
</protein>
<accession>A0ABV6LV67</accession>
<evidence type="ECO:0000259" key="2">
    <source>
        <dbReference type="SMART" id="SM00822"/>
    </source>
</evidence>
<comment type="caution">
    <text evidence="3">The sequence shown here is derived from an EMBL/GenBank/DDBJ whole genome shotgun (WGS) entry which is preliminary data.</text>
</comment>
<feature type="domain" description="Ketoreductase" evidence="2">
    <location>
        <begin position="202"/>
        <end position="378"/>
    </location>
</feature>
<keyword evidence="4" id="KW-1185">Reference proteome</keyword>
<proteinExistence type="inferred from homology"/>
<dbReference type="InterPro" id="IPR002347">
    <property type="entry name" value="SDR_fam"/>
</dbReference>
<gene>
    <name evidence="3" type="ORF">ACFFIA_00490</name>
</gene>
<name>A0ABV6LV67_9ACTN</name>
<dbReference type="InterPro" id="IPR036291">
    <property type="entry name" value="NAD(P)-bd_dom_sf"/>
</dbReference>
<dbReference type="EMBL" id="JBHLUH010000003">
    <property type="protein sequence ID" value="MFC0526143.1"/>
    <property type="molecule type" value="Genomic_DNA"/>
</dbReference>
<dbReference type="PANTHER" id="PTHR42760">
    <property type="entry name" value="SHORT-CHAIN DEHYDROGENASES/REDUCTASES FAMILY MEMBER"/>
    <property type="match status" value="1"/>
</dbReference>
<dbReference type="RefSeq" id="WP_377243525.1">
    <property type="nucleotide sequence ID" value="NZ_JBHLUH010000003.1"/>
</dbReference>
<reference evidence="3 4" key="1">
    <citation type="submission" date="2024-09" db="EMBL/GenBank/DDBJ databases">
        <authorList>
            <person name="Sun Q."/>
            <person name="Mori K."/>
        </authorList>
    </citation>
    <scope>NUCLEOTIDE SEQUENCE [LARGE SCALE GENOMIC DNA]</scope>
    <source>
        <strain evidence="3 4">TBRC 3947</strain>
    </source>
</reference>
<dbReference type="SUPFAM" id="SSF51735">
    <property type="entry name" value="NAD(P)-binding Rossmann-fold domains"/>
    <property type="match status" value="1"/>
</dbReference>
<dbReference type="Gene3D" id="3.40.50.720">
    <property type="entry name" value="NAD(P)-binding Rossmann-like Domain"/>
    <property type="match status" value="2"/>
</dbReference>
<comment type="similarity">
    <text evidence="1">Belongs to the short-chain dehydrogenases/reductases (SDR) family.</text>
</comment>
<dbReference type="PRINTS" id="PR00081">
    <property type="entry name" value="GDHRDH"/>
</dbReference>
<evidence type="ECO:0000313" key="4">
    <source>
        <dbReference type="Proteomes" id="UP001589867"/>
    </source>
</evidence>
<evidence type="ECO:0000256" key="1">
    <source>
        <dbReference type="ARBA" id="ARBA00006484"/>
    </source>
</evidence>
<evidence type="ECO:0000313" key="3">
    <source>
        <dbReference type="EMBL" id="MFC0526143.1"/>
    </source>
</evidence>
<dbReference type="PRINTS" id="PR00080">
    <property type="entry name" value="SDRFAMILY"/>
</dbReference>
<dbReference type="InterPro" id="IPR020904">
    <property type="entry name" value="Sc_DH/Rdtase_CS"/>
</dbReference>
<dbReference type="SMART" id="SM00822">
    <property type="entry name" value="PKS_KR"/>
    <property type="match status" value="1"/>
</dbReference>
<sequence length="441" mass="45944">MSDRYASFANSGPGRAVVKRLGLPAPPRLRRYHLGDPLVPGPVLLDSAPGGRLHEPVREILKAAGIGDGGERYSALIFDASGVTDSTGLRALYDFFHPHARSLTSSGRVIVLGTPPEACDSPREATAQRALEGLTRSIGKEFGRGTTAQLVYVTPGAESAIESTVRFLLSGRSAYVSGQVIRIGPAAAVNPPADWERPLDGKIALVTGAARGIGAAIARVLARDGAQVIALDVPAAGDALAAVANDIRGTAYQLDLTTAGAPDRLADHIGGRHGRVDIVVHNAGITRDKTIARMDADRWDSVLDVNLSSQERINEILLDRGLIPDGGRLIGVASIAGIAGNRGQTNYATSKAGVIGLVRSMAPVLAERGITINAVAPGFIETRMTAKMPMMLREAGRRMNSMSQGGLPIDVAETIGWFASPASGGITGNVVRVCGQSLLGA</sequence>
<dbReference type="PROSITE" id="PS00061">
    <property type="entry name" value="ADH_SHORT"/>
    <property type="match status" value="1"/>
</dbReference>